<accession>A0ABT6SL59</accession>
<keyword evidence="1" id="KW-0472">Membrane</keyword>
<evidence type="ECO:0000313" key="4">
    <source>
        <dbReference type="Proteomes" id="UP001223978"/>
    </source>
</evidence>
<feature type="transmembrane region" description="Helical" evidence="1">
    <location>
        <begin position="129"/>
        <end position="147"/>
    </location>
</feature>
<gene>
    <name evidence="3" type="ORF">QIS96_34555</name>
</gene>
<organism evidence="3 4">
    <name type="scientific">Streptomyces cavernicola</name>
    <dbReference type="NCBI Taxonomy" id="3043613"/>
    <lineage>
        <taxon>Bacteria</taxon>
        <taxon>Bacillati</taxon>
        <taxon>Actinomycetota</taxon>
        <taxon>Actinomycetes</taxon>
        <taxon>Kitasatosporales</taxon>
        <taxon>Streptomycetaceae</taxon>
        <taxon>Streptomyces</taxon>
    </lineage>
</organism>
<dbReference type="InterPro" id="IPR046675">
    <property type="entry name" value="DUF6545"/>
</dbReference>
<feature type="transmembrane region" description="Helical" evidence="1">
    <location>
        <begin position="6"/>
        <end position="21"/>
    </location>
</feature>
<feature type="transmembrane region" description="Helical" evidence="1">
    <location>
        <begin position="168"/>
        <end position="185"/>
    </location>
</feature>
<evidence type="ECO:0000256" key="1">
    <source>
        <dbReference type="SAM" id="Phobius"/>
    </source>
</evidence>
<dbReference type="Pfam" id="PF20182">
    <property type="entry name" value="DUF6545"/>
    <property type="match status" value="1"/>
</dbReference>
<sequence>MNVVFLGMAFLLALAAGYWTFGRGSPRPAGTRAMGALLGAFALAFASYSPLVQDAVETLVPHVARLLSNSASLAAATAVVAVALQLNLDPLEARRRIRVNLALLVAAISGMTVLFVFEGLTHRSPQVYALYLFVYVSCLGLAVVNFLRQAIRQSNSTRRSSVRAGLRMAAAGCAFALLYVAYKLTRLVDLGLGLGLIDNNSQCSSLAGTCAFSVMAPALAVLLICLGLTWPAVAYPISQARRRRWEVQSFEALGPLWQDLTAALPHVVLSSVDAEHASADSDFMLQRRVIEIADGILALGPYRSREVQEAVQGTVDAGTVQGAAVVEATVVEGALIGLKSGRFSDSVAPPSSEAASRRDLRADTEWLLLVARAYVSRVGRDVDGGQPQSSGT</sequence>
<name>A0ABT6SL59_9ACTN</name>
<feature type="transmembrane region" description="Helical" evidence="1">
    <location>
        <begin position="71"/>
        <end position="88"/>
    </location>
</feature>
<dbReference type="RefSeq" id="WP_282546802.1">
    <property type="nucleotide sequence ID" value="NZ_JASCIQ010000055.1"/>
</dbReference>
<feature type="transmembrane region" description="Helical" evidence="1">
    <location>
        <begin position="100"/>
        <end position="117"/>
    </location>
</feature>
<keyword evidence="1" id="KW-0812">Transmembrane</keyword>
<evidence type="ECO:0000313" key="3">
    <source>
        <dbReference type="EMBL" id="MDI3408925.1"/>
    </source>
</evidence>
<comment type="caution">
    <text evidence="3">The sequence shown here is derived from an EMBL/GenBank/DDBJ whole genome shotgun (WGS) entry which is preliminary data.</text>
</comment>
<protein>
    <recommendedName>
        <fullName evidence="2">DUF6545 domain-containing protein</fullName>
    </recommendedName>
</protein>
<feature type="domain" description="DUF6545" evidence="2">
    <location>
        <begin position="245"/>
        <end position="375"/>
    </location>
</feature>
<reference evidence="3 4" key="1">
    <citation type="submission" date="2023-05" db="EMBL/GenBank/DDBJ databases">
        <title>Draft genome sequence of Streptomyces sp. B-S-A6 isolated from a cave soil in Thailand.</title>
        <authorList>
            <person name="Chamroensaksri N."/>
            <person name="Muangham S."/>
        </authorList>
    </citation>
    <scope>NUCLEOTIDE SEQUENCE [LARGE SCALE GENOMIC DNA]</scope>
    <source>
        <strain evidence="3 4">B-S-A6</strain>
    </source>
</reference>
<keyword evidence="1" id="KW-1133">Transmembrane helix</keyword>
<proteinExistence type="predicted"/>
<evidence type="ECO:0000259" key="2">
    <source>
        <dbReference type="Pfam" id="PF20182"/>
    </source>
</evidence>
<feature type="transmembrane region" description="Helical" evidence="1">
    <location>
        <begin position="205"/>
        <end position="235"/>
    </location>
</feature>
<feature type="transmembrane region" description="Helical" evidence="1">
    <location>
        <begin position="33"/>
        <end position="51"/>
    </location>
</feature>
<dbReference type="Proteomes" id="UP001223978">
    <property type="component" value="Unassembled WGS sequence"/>
</dbReference>
<dbReference type="InterPro" id="IPR050039">
    <property type="entry name" value="MAB_1171c-like"/>
</dbReference>
<keyword evidence="4" id="KW-1185">Reference proteome</keyword>
<dbReference type="EMBL" id="JASCIQ010000055">
    <property type="protein sequence ID" value="MDI3408925.1"/>
    <property type="molecule type" value="Genomic_DNA"/>
</dbReference>
<dbReference type="NCBIfam" id="NF042915">
    <property type="entry name" value="MAB_1171c_fam"/>
    <property type="match status" value="1"/>
</dbReference>